<dbReference type="Pfam" id="PF10471">
    <property type="entry name" value="ANAPC_CDC26"/>
    <property type="match status" value="1"/>
</dbReference>
<dbReference type="GO" id="GO:0005680">
    <property type="term" value="C:anaphase-promoting complex"/>
    <property type="evidence" value="ECO:0007669"/>
    <property type="project" value="InterPro"/>
</dbReference>
<organism evidence="2 3">
    <name type="scientific">Sungouiella intermedia</name>
    <dbReference type="NCBI Taxonomy" id="45354"/>
    <lineage>
        <taxon>Eukaryota</taxon>
        <taxon>Fungi</taxon>
        <taxon>Dikarya</taxon>
        <taxon>Ascomycota</taxon>
        <taxon>Saccharomycotina</taxon>
        <taxon>Pichiomycetes</taxon>
        <taxon>Metschnikowiaceae</taxon>
        <taxon>Sungouiella</taxon>
    </lineage>
</organism>
<accession>A0A1L0GM23</accession>
<dbReference type="InterPro" id="IPR018860">
    <property type="entry name" value="APC_suCDC26"/>
</dbReference>
<evidence type="ECO:0000313" key="2">
    <source>
        <dbReference type="EMBL" id="SGZ57205.1"/>
    </source>
</evidence>
<sequence>MLRRPATTIKLTPEDILEYDDSVLLQQSASISLVDHNQEQDKSLTGIIFKEPLQNKNERIGVTRNERSQ</sequence>
<proteinExistence type="predicted"/>
<evidence type="ECO:0000256" key="1">
    <source>
        <dbReference type="ARBA" id="ARBA00022786"/>
    </source>
</evidence>
<gene>
    <name evidence="2" type="ORF">SAMEA4029009_CIC11G00000001123</name>
</gene>
<evidence type="ECO:0000313" key="3">
    <source>
        <dbReference type="Proteomes" id="UP000182259"/>
    </source>
</evidence>
<dbReference type="EMBL" id="LT635768">
    <property type="protein sequence ID" value="SGZ57205.1"/>
    <property type="molecule type" value="Genomic_DNA"/>
</dbReference>
<reference evidence="2 3" key="1">
    <citation type="submission" date="2016-10" db="EMBL/GenBank/DDBJ databases">
        <authorList>
            <person name="de Groot N.N."/>
        </authorList>
    </citation>
    <scope>NUCLEOTIDE SEQUENCE [LARGE SCALE GENOMIC DNA]</scope>
    <source>
        <strain evidence="2 3">PYCC 4715</strain>
    </source>
</reference>
<protein>
    <submittedName>
        <fullName evidence="2">CIC11C00000001123</fullName>
    </submittedName>
</protein>
<name>A0A1L0GM23_9ASCO</name>
<dbReference type="AlphaFoldDB" id="A0A1L0GM23"/>
<dbReference type="Proteomes" id="UP000182259">
    <property type="component" value="Chromosome V"/>
</dbReference>
<keyword evidence="1" id="KW-0833">Ubl conjugation pathway</keyword>
<dbReference type="GO" id="GO:0031145">
    <property type="term" value="P:anaphase-promoting complex-dependent catabolic process"/>
    <property type="evidence" value="ECO:0007669"/>
    <property type="project" value="InterPro"/>
</dbReference>